<dbReference type="CDD" id="cd03505">
    <property type="entry name" value="Delta9-FADS-like"/>
    <property type="match status" value="1"/>
</dbReference>
<evidence type="ECO:0000256" key="9">
    <source>
        <dbReference type="ARBA" id="ARBA00023098"/>
    </source>
</evidence>
<evidence type="ECO:0000313" key="14">
    <source>
        <dbReference type="EMBL" id="WPU64444.1"/>
    </source>
</evidence>
<organism evidence="14 15">
    <name type="scientific">Peredibacter starrii</name>
    <dbReference type="NCBI Taxonomy" id="28202"/>
    <lineage>
        <taxon>Bacteria</taxon>
        <taxon>Pseudomonadati</taxon>
        <taxon>Bdellovibrionota</taxon>
        <taxon>Bacteriovoracia</taxon>
        <taxon>Bacteriovoracales</taxon>
        <taxon>Bacteriovoracaceae</taxon>
        <taxon>Peredibacter</taxon>
    </lineage>
</organism>
<sequence>MDKQTIRLVFIHLLVLNVIWTGTSATALYLTLFFFVWRGLFLSISYHRYFSHRSFKTTRGFQFFLALAGNICMQRGALWWAAHHRMHHQYSDTEKDPHSPIAHSFFTSHIGWAMEKKSFITDYSRIKDWEKFPELKFLNEKSDAIHGIFALFLFLLGEGLRYFKPELGTNGFQFLVWVYLIGGLCHLHTIFLVNSWGHLHGDRPYDFPAREGRDNSHNNAWLAWLTFGEGWHYNHHCFPFSATTGILKGQFDASFVVIKLFEKMGLVWDVKVPSKEVIDNLKPALSQQEPGTISTLN</sequence>
<evidence type="ECO:0000256" key="3">
    <source>
        <dbReference type="ARBA" id="ARBA00022516"/>
    </source>
</evidence>
<evidence type="ECO:0000256" key="11">
    <source>
        <dbReference type="ARBA" id="ARBA00023160"/>
    </source>
</evidence>
<keyword evidence="11" id="KW-0275">Fatty acid biosynthesis</keyword>
<keyword evidence="9" id="KW-0443">Lipid metabolism</keyword>
<gene>
    <name evidence="14" type="ORF">SOO65_17255</name>
</gene>
<accession>A0AAX4HME7</accession>
<evidence type="ECO:0000256" key="5">
    <source>
        <dbReference type="ARBA" id="ARBA00022832"/>
    </source>
</evidence>
<keyword evidence="4 12" id="KW-0812">Transmembrane</keyword>
<dbReference type="KEGG" id="psti:SOO65_17255"/>
<evidence type="ECO:0000259" key="13">
    <source>
        <dbReference type="Pfam" id="PF00487"/>
    </source>
</evidence>
<evidence type="ECO:0000256" key="2">
    <source>
        <dbReference type="ARBA" id="ARBA00008749"/>
    </source>
</evidence>
<feature type="transmembrane region" description="Helical" evidence="12">
    <location>
        <begin position="174"/>
        <end position="193"/>
    </location>
</feature>
<feature type="transmembrane region" description="Helical" evidence="12">
    <location>
        <begin position="144"/>
        <end position="162"/>
    </location>
</feature>
<keyword evidence="8" id="KW-0408">Iron</keyword>
<evidence type="ECO:0000256" key="4">
    <source>
        <dbReference type="ARBA" id="ARBA00022692"/>
    </source>
</evidence>
<evidence type="ECO:0000256" key="12">
    <source>
        <dbReference type="SAM" id="Phobius"/>
    </source>
</evidence>
<evidence type="ECO:0000256" key="10">
    <source>
        <dbReference type="ARBA" id="ARBA00023136"/>
    </source>
</evidence>
<dbReference type="PRINTS" id="PR00075">
    <property type="entry name" value="FACDDSATRASE"/>
</dbReference>
<dbReference type="Proteomes" id="UP001324634">
    <property type="component" value="Chromosome"/>
</dbReference>
<dbReference type="InterPro" id="IPR005804">
    <property type="entry name" value="FA_desaturase_dom"/>
</dbReference>
<keyword evidence="15" id="KW-1185">Reference proteome</keyword>
<keyword evidence="6 12" id="KW-1133">Transmembrane helix</keyword>
<dbReference type="AlphaFoldDB" id="A0AAX4HME7"/>
<feature type="transmembrane region" description="Helical" evidence="12">
    <location>
        <begin position="12"/>
        <end position="40"/>
    </location>
</feature>
<keyword evidence="7 14" id="KW-0560">Oxidoreductase</keyword>
<evidence type="ECO:0000256" key="6">
    <source>
        <dbReference type="ARBA" id="ARBA00022989"/>
    </source>
</evidence>
<dbReference type="GO" id="GO:0016020">
    <property type="term" value="C:membrane"/>
    <property type="evidence" value="ECO:0007669"/>
    <property type="project" value="UniProtKB-SubCell"/>
</dbReference>
<evidence type="ECO:0000256" key="7">
    <source>
        <dbReference type="ARBA" id="ARBA00023002"/>
    </source>
</evidence>
<feature type="domain" description="Fatty acid desaturase" evidence="13">
    <location>
        <begin position="30"/>
        <end position="239"/>
    </location>
</feature>
<reference evidence="14 15" key="1">
    <citation type="submission" date="2023-11" db="EMBL/GenBank/DDBJ databases">
        <title>Peredibacter starrii A3.12.</title>
        <authorList>
            <person name="Mitchell R.J."/>
        </authorList>
    </citation>
    <scope>NUCLEOTIDE SEQUENCE [LARGE SCALE GENOMIC DNA]</scope>
    <source>
        <strain evidence="14 15">A3.12</strain>
    </source>
</reference>
<dbReference type="RefSeq" id="WP_321393264.1">
    <property type="nucleotide sequence ID" value="NZ_CP139487.1"/>
</dbReference>
<evidence type="ECO:0000256" key="1">
    <source>
        <dbReference type="ARBA" id="ARBA00004141"/>
    </source>
</evidence>
<dbReference type="GO" id="GO:0016717">
    <property type="term" value="F:oxidoreductase activity, acting on paired donors, with oxidation of a pair of donors resulting in the reduction of molecular oxygen to two molecules of water"/>
    <property type="evidence" value="ECO:0007669"/>
    <property type="project" value="InterPro"/>
</dbReference>
<evidence type="ECO:0000256" key="8">
    <source>
        <dbReference type="ARBA" id="ARBA00023004"/>
    </source>
</evidence>
<evidence type="ECO:0000313" key="15">
    <source>
        <dbReference type="Proteomes" id="UP001324634"/>
    </source>
</evidence>
<comment type="subcellular location">
    <subcellularLocation>
        <location evidence="1">Membrane</location>
        <topology evidence="1">Multi-pass membrane protein</topology>
    </subcellularLocation>
</comment>
<feature type="transmembrane region" description="Helical" evidence="12">
    <location>
        <begin position="60"/>
        <end position="81"/>
    </location>
</feature>
<dbReference type="Pfam" id="PF00487">
    <property type="entry name" value="FA_desaturase"/>
    <property type="match status" value="1"/>
</dbReference>
<comment type="similarity">
    <text evidence="2">Belongs to the fatty acid desaturase type 2 family.</text>
</comment>
<protein>
    <submittedName>
        <fullName evidence="14">Acyl-CoA desaturase</fullName>
        <ecNumber evidence="14">1.14.19.-</ecNumber>
    </submittedName>
</protein>
<keyword evidence="10 12" id="KW-0472">Membrane</keyword>
<proteinExistence type="inferred from homology"/>
<dbReference type="GO" id="GO:0006633">
    <property type="term" value="P:fatty acid biosynthetic process"/>
    <property type="evidence" value="ECO:0007669"/>
    <property type="project" value="UniProtKB-KW"/>
</dbReference>
<dbReference type="EC" id="1.14.19.-" evidence="14"/>
<dbReference type="InterPro" id="IPR015876">
    <property type="entry name" value="Acyl-CoA_DS"/>
</dbReference>
<dbReference type="PANTHER" id="PTHR11351:SF31">
    <property type="entry name" value="DESATURASE 1, ISOFORM A-RELATED"/>
    <property type="match status" value="1"/>
</dbReference>
<name>A0AAX4HME7_9BACT</name>
<keyword evidence="5" id="KW-0276">Fatty acid metabolism</keyword>
<dbReference type="PANTHER" id="PTHR11351">
    <property type="entry name" value="ACYL-COA DESATURASE"/>
    <property type="match status" value="1"/>
</dbReference>
<dbReference type="EMBL" id="CP139487">
    <property type="protein sequence ID" value="WPU64444.1"/>
    <property type="molecule type" value="Genomic_DNA"/>
</dbReference>
<keyword evidence="3" id="KW-0444">Lipid biosynthesis</keyword>